<dbReference type="Proteomes" id="UP000614811">
    <property type="component" value="Unassembled WGS sequence"/>
</dbReference>
<reference evidence="1" key="1">
    <citation type="journal article" date="2014" name="Int. J. Syst. Evol. Microbiol.">
        <title>Complete genome sequence of Corynebacterium casei LMG S-19264T (=DSM 44701T), isolated from a smear-ripened cheese.</title>
        <authorList>
            <consortium name="US DOE Joint Genome Institute (JGI-PGF)"/>
            <person name="Walter F."/>
            <person name="Albersmeier A."/>
            <person name="Kalinowski J."/>
            <person name="Ruckert C."/>
        </authorList>
    </citation>
    <scope>NUCLEOTIDE SEQUENCE</scope>
    <source>
        <strain evidence="1">KCTC 12711</strain>
    </source>
</reference>
<proteinExistence type="predicted"/>
<keyword evidence="2" id="KW-1185">Reference proteome</keyword>
<evidence type="ECO:0000313" key="1">
    <source>
        <dbReference type="EMBL" id="GHA17557.1"/>
    </source>
</evidence>
<evidence type="ECO:0000313" key="2">
    <source>
        <dbReference type="Proteomes" id="UP000614811"/>
    </source>
</evidence>
<comment type="caution">
    <text evidence="1">The sequence shown here is derived from an EMBL/GenBank/DDBJ whole genome shotgun (WGS) entry which is preliminary data.</text>
</comment>
<dbReference type="AlphaFoldDB" id="A0A918VRS9"/>
<accession>A0A918VRS9</accession>
<gene>
    <name evidence="1" type="ORF">GCM10008090_29080</name>
</gene>
<organism evidence="1 2">
    <name type="scientific">Arenicella chitinivorans</name>
    <dbReference type="NCBI Taxonomy" id="1329800"/>
    <lineage>
        <taxon>Bacteria</taxon>
        <taxon>Pseudomonadati</taxon>
        <taxon>Pseudomonadota</taxon>
        <taxon>Gammaproteobacteria</taxon>
        <taxon>Arenicellales</taxon>
        <taxon>Arenicellaceae</taxon>
        <taxon>Arenicella</taxon>
    </lineage>
</organism>
<protein>
    <submittedName>
        <fullName evidence="1">Uncharacterized protein</fullName>
    </submittedName>
</protein>
<dbReference type="EMBL" id="BMXA01000006">
    <property type="protein sequence ID" value="GHA17557.1"/>
    <property type="molecule type" value="Genomic_DNA"/>
</dbReference>
<name>A0A918VRS9_9GAMM</name>
<reference evidence="1" key="2">
    <citation type="submission" date="2020-09" db="EMBL/GenBank/DDBJ databases">
        <authorList>
            <person name="Sun Q."/>
            <person name="Kim S."/>
        </authorList>
    </citation>
    <scope>NUCLEOTIDE SEQUENCE</scope>
    <source>
        <strain evidence="1">KCTC 12711</strain>
    </source>
</reference>
<sequence>MAIAPAAKIPNLLRKIGLLDMGRFHSKLLLLWGDNCKQLDMKLRFMSVNNNLQMSQLRDSQT</sequence>